<protein>
    <submittedName>
        <fullName evidence="2">Uncharacterized protein</fullName>
    </submittedName>
</protein>
<keyword evidence="1" id="KW-0472">Membrane</keyword>
<proteinExistence type="predicted"/>
<dbReference type="AlphaFoldDB" id="A0A1X9MB28"/>
<keyword evidence="1" id="KW-0812">Transmembrane</keyword>
<evidence type="ECO:0000313" key="2">
    <source>
        <dbReference type="EMBL" id="ARK30626.1"/>
    </source>
</evidence>
<gene>
    <name evidence="2" type="ORF">BkAM31D_12745</name>
</gene>
<sequence>MHIAIAVGLFYLNVKKRTFKKLHMYYPSIIYVILINSLYYFLFRKRLLWEMQSSNMGVSTLKKFHLFN</sequence>
<dbReference type="EMBL" id="CP020814">
    <property type="protein sequence ID" value="ARK30626.1"/>
    <property type="molecule type" value="Genomic_DNA"/>
</dbReference>
<feature type="transmembrane region" description="Helical" evidence="1">
    <location>
        <begin position="24"/>
        <end position="43"/>
    </location>
</feature>
<dbReference type="Proteomes" id="UP000193006">
    <property type="component" value="Chromosome"/>
</dbReference>
<evidence type="ECO:0000256" key="1">
    <source>
        <dbReference type="SAM" id="Phobius"/>
    </source>
</evidence>
<evidence type="ECO:0000313" key="3">
    <source>
        <dbReference type="Proteomes" id="UP000193006"/>
    </source>
</evidence>
<keyword evidence="3" id="KW-1185">Reference proteome</keyword>
<accession>A0A1X9MB28</accession>
<dbReference type="KEGG" id="bkw:BkAM31D_12745"/>
<reference evidence="2 3" key="1">
    <citation type="submission" date="2017-04" db="EMBL/GenBank/DDBJ databases">
        <title>Bacillus krulwichiae AM31D Genome sequencing and assembly.</title>
        <authorList>
            <person name="Krulwich T.A."/>
            <person name="Anastor L."/>
            <person name="Ehrlich R."/>
            <person name="Ehrlich G.D."/>
            <person name="Janto B."/>
        </authorList>
    </citation>
    <scope>NUCLEOTIDE SEQUENCE [LARGE SCALE GENOMIC DNA]</scope>
    <source>
        <strain evidence="2 3">AM31D</strain>
    </source>
</reference>
<keyword evidence="1" id="KW-1133">Transmembrane helix</keyword>
<name>A0A1X9MB28_9BACI</name>
<organism evidence="2 3">
    <name type="scientific">Halalkalibacter krulwichiae</name>
    <dbReference type="NCBI Taxonomy" id="199441"/>
    <lineage>
        <taxon>Bacteria</taxon>
        <taxon>Bacillati</taxon>
        <taxon>Bacillota</taxon>
        <taxon>Bacilli</taxon>
        <taxon>Bacillales</taxon>
        <taxon>Bacillaceae</taxon>
        <taxon>Halalkalibacter</taxon>
    </lineage>
</organism>
<dbReference type="RefSeq" id="WP_085449794.1">
    <property type="nucleotide sequence ID" value="NZ_CP020814.1"/>
</dbReference>